<evidence type="ECO:0000313" key="3">
    <source>
        <dbReference type="Proteomes" id="UP000284842"/>
    </source>
</evidence>
<feature type="compositionally biased region" description="Basic and acidic residues" evidence="1">
    <location>
        <begin position="289"/>
        <end position="302"/>
    </location>
</feature>
<protein>
    <submittedName>
        <fullName evidence="2">Uncharacterized protein</fullName>
    </submittedName>
</protein>
<sequence>MAMVLSTTDMANLRPLEEFNTPEEVLTVLRDITQIHKDRYLSTGELHRSISPTTIFISPEGRGVLPYLEESDFHCLPANPVFASFATLAKSTMQRKNVPDVDYLDDLESLYYTMIYLITTFRGPGEPMSANRRAKTLTHALSVWLNDGPLSAWSVLEKEGKLLCPMGFANEVVQPFFGPQFAYTMLLQSLHTVIHERYMEKMDNFGGRVDDGAEGDEQDNNAEGAEDELSEEELKRQHVRYDYDTFIWAFDCALEMLKDYSVMNASCIIPPSLSHLFTYNHNTEEDKEEQAKGEEGEAKVEEEVAPVTPEANDDGSGEDSSLEPSPVDEQDAEAELIKRGLGCADEVNDLLLNAIN</sequence>
<feature type="compositionally biased region" description="Acidic residues" evidence="1">
    <location>
        <begin position="212"/>
        <end position="231"/>
    </location>
</feature>
<dbReference type="EMBL" id="NHTK01001019">
    <property type="protein sequence ID" value="PPR03799.1"/>
    <property type="molecule type" value="Genomic_DNA"/>
</dbReference>
<feature type="region of interest" description="Disordered" evidence="1">
    <location>
        <begin position="205"/>
        <end position="233"/>
    </location>
</feature>
<organism evidence="2 3">
    <name type="scientific">Panaeolus cyanescens</name>
    <dbReference type="NCBI Taxonomy" id="181874"/>
    <lineage>
        <taxon>Eukaryota</taxon>
        <taxon>Fungi</taxon>
        <taxon>Dikarya</taxon>
        <taxon>Basidiomycota</taxon>
        <taxon>Agaricomycotina</taxon>
        <taxon>Agaricomycetes</taxon>
        <taxon>Agaricomycetidae</taxon>
        <taxon>Agaricales</taxon>
        <taxon>Agaricineae</taxon>
        <taxon>Galeropsidaceae</taxon>
        <taxon>Panaeolus</taxon>
    </lineage>
</organism>
<keyword evidence="3" id="KW-1185">Reference proteome</keyword>
<name>A0A409YL44_9AGAR</name>
<comment type="caution">
    <text evidence="2">The sequence shown here is derived from an EMBL/GenBank/DDBJ whole genome shotgun (WGS) entry which is preliminary data.</text>
</comment>
<reference evidence="2 3" key="1">
    <citation type="journal article" date="2018" name="Evol. Lett.">
        <title>Horizontal gene cluster transfer increased hallucinogenic mushroom diversity.</title>
        <authorList>
            <person name="Reynolds H.T."/>
            <person name="Vijayakumar V."/>
            <person name="Gluck-Thaler E."/>
            <person name="Korotkin H.B."/>
            <person name="Matheny P.B."/>
            <person name="Slot J.C."/>
        </authorList>
    </citation>
    <scope>NUCLEOTIDE SEQUENCE [LARGE SCALE GENOMIC DNA]</scope>
    <source>
        <strain evidence="2 3">2629</strain>
    </source>
</reference>
<feature type="compositionally biased region" description="Acidic residues" evidence="1">
    <location>
        <begin position="311"/>
        <end position="333"/>
    </location>
</feature>
<evidence type="ECO:0000313" key="2">
    <source>
        <dbReference type="EMBL" id="PPR03799.1"/>
    </source>
</evidence>
<dbReference type="InParanoid" id="A0A409YL44"/>
<gene>
    <name evidence="2" type="ORF">CVT24_007479</name>
</gene>
<evidence type="ECO:0000256" key="1">
    <source>
        <dbReference type="SAM" id="MobiDB-lite"/>
    </source>
</evidence>
<accession>A0A409YL44</accession>
<dbReference type="OrthoDB" id="5569250at2759"/>
<dbReference type="Proteomes" id="UP000284842">
    <property type="component" value="Unassembled WGS sequence"/>
</dbReference>
<feature type="region of interest" description="Disordered" evidence="1">
    <location>
        <begin position="284"/>
        <end position="333"/>
    </location>
</feature>
<proteinExistence type="predicted"/>
<dbReference type="AlphaFoldDB" id="A0A409YL44"/>